<keyword evidence="8" id="KW-0732">Signal</keyword>
<evidence type="ECO:0000256" key="7">
    <source>
        <dbReference type="ARBA" id="ARBA00023288"/>
    </source>
</evidence>
<keyword evidence="4" id="KW-0336">GPI-anchor</keyword>
<evidence type="ECO:0000313" key="10">
    <source>
        <dbReference type="EMBL" id="APD73050.1"/>
    </source>
</evidence>
<organism evidence="10">
    <name type="scientific">Trypanosoma brucei</name>
    <dbReference type="NCBI Taxonomy" id="5691"/>
    <lineage>
        <taxon>Eukaryota</taxon>
        <taxon>Discoba</taxon>
        <taxon>Euglenozoa</taxon>
        <taxon>Kinetoplastea</taxon>
        <taxon>Metakinetoplastina</taxon>
        <taxon>Trypanosomatida</taxon>
        <taxon>Trypanosomatidae</taxon>
        <taxon>Trypanosoma</taxon>
    </lineage>
</organism>
<dbReference type="VEuPathDB" id="TriTrypDB:Tb427_000352500"/>
<evidence type="ECO:0000256" key="4">
    <source>
        <dbReference type="ARBA" id="ARBA00022622"/>
    </source>
</evidence>
<evidence type="ECO:0000256" key="6">
    <source>
        <dbReference type="ARBA" id="ARBA00023180"/>
    </source>
</evidence>
<dbReference type="GO" id="GO:0005886">
    <property type="term" value="C:plasma membrane"/>
    <property type="evidence" value="ECO:0007669"/>
    <property type="project" value="UniProtKB-SubCell"/>
</dbReference>
<evidence type="ECO:0000256" key="5">
    <source>
        <dbReference type="ARBA" id="ARBA00023136"/>
    </source>
</evidence>
<dbReference type="Pfam" id="PF10659">
    <property type="entry name" value="Trypan_glycop_C"/>
    <property type="match status" value="1"/>
</dbReference>
<dbReference type="Gene3D" id="3.30.1680.40">
    <property type="match status" value="1"/>
</dbReference>
<dbReference type="VEuPathDB" id="TriTrypDB:Tb10.v4.0107"/>
<dbReference type="AlphaFoldDB" id="A0A1J0R5E6"/>
<evidence type="ECO:0000256" key="2">
    <source>
        <dbReference type="ARBA" id="ARBA00004609"/>
    </source>
</evidence>
<evidence type="ECO:0000256" key="8">
    <source>
        <dbReference type="SAM" id="SignalP"/>
    </source>
</evidence>
<reference evidence="10" key="1">
    <citation type="submission" date="2016-08" db="EMBL/GenBank/DDBJ databases">
        <title>VSG repertoire of Trypanosoma brucei EATRO 1125.</title>
        <authorList>
            <person name="Cross G.A."/>
        </authorList>
    </citation>
    <scope>NUCLEOTIDE SEQUENCE</scope>
    <source>
        <strain evidence="10">EATRO 1125</strain>
    </source>
</reference>
<name>A0A1J0R5E6_9TRYP</name>
<dbReference type="GO" id="GO:0098552">
    <property type="term" value="C:side of membrane"/>
    <property type="evidence" value="ECO:0007669"/>
    <property type="project" value="UniProtKB-KW"/>
</dbReference>
<keyword evidence="7" id="KW-0449">Lipoprotein</keyword>
<evidence type="ECO:0000256" key="1">
    <source>
        <dbReference type="ARBA" id="ARBA00002523"/>
    </source>
</evidence>
<dbReference type="VEuPathDB" id="TriTrypDB:Tb1125.Tb11.v5.0137"/>
<dbReference type="SUPFAM" id="SSF58087">
    <property type="entry name" value="Variant surface glycoprotein (N-terminal domain)"/>
    <property type="match status" value="1"/>
</dbReference>
<keyword evidence="3" id="KW-1003">Cell membrane</keyword>
<protein>
    <submittedName>
        <fullName evidence="10">Variant surface glycoprotein 1125.205</fullName>
    </submittedName>
</protein>
<comment type="function">
    <text evidence="1">VSG forms a coat on the surface of the parasite. The trypanosome evades the immune response of the host by expressing a series of antigenically distinct VSGs from an estimated 1000 VSG genes.</text>
</comment>
<feature type="chain" id="PRO_5012498152" evidence="8">
    <location>
        <begin position="27"/>
        <end position="516"/>
    </location>
</feature>
<accession>A0A1J0R5E6</accession>
<proteinExistence type="predicted"/>
<dbReference type="EMBL" id="KX699094">
    <property type="protein sequence ID" value="APD73050.1"/>
    <property type="molecule type" value="Genomic_DNA"/>
</dbReference>
<keyword evidence="6" id="KW-0325">Glycoprotein</keyword>
<comment type="subcellular location">
    <subcellularLocation>
        <location evidence="2">Cell membrane</location>
        <topology evidence="2">Lipid-anchor</topology>
        <topology evidence="2">GPI-anchor</topology>
    </subcellularLocation>
</comment>
<feature type="domain" description="Trypanosome variant surface glycoprotein C-terminal" evidence="9">
    <location>
        <begin position="416"/>
        <end position="506"/>
    </location>
</feature>
<feature type="signal peptide" evidence="8">
    <location>
        <begin position="1"/>
        <end position="26"/>
    </location>
</feature>
<keyword evidence="5" id="KW-0472">Membrane</keyword>
<evidence type="ECO:0000256" key="3">
    <source>
        <dbReference type="ARBA" id="ARBA00022475"/>
    </source>
</evidence>
<sequence>MMRITVQLCPAVLVVIVCLDVYLGKAADGKAASAVRTACDELAAVKYLKSHLGGKANEIAANLIELQNEAAALTLAVVKYQGTNNAGLYSVLATIASNAVQKSHRQLNFATKAAKDAAIELARRQGHLEALRTVHAASTPSYTDANCPGNAGGSKNSADLTATTTINLAKADPAKCHEGSDVPTDVANIAAQIATDDNYHGLDDSAFKPAPLTTNIAAHGNTQSGITAVADNAGCGSSGGYAGLHFIAIHKTTVTPPTLTATTEAYKTAGNCIKMPAGAEADSKLVSRKRLAAILCEVRNTIPVITPSIKELTVGDVLSMPAAQQAAITALGQTRKEGDNEQGKNAVKKLLGNDESKKLAKFFEVLEADDLQLSQDKGARKTSIKAASEGEDYGLALAYFSGQALKKTEETAKSVTKATQVKEEDCTSKGKDDCTSEKCELKGDKCVAKNGVKEGNDGKTDSTCTGKPEKECKSPDCKWEGNFCKDSSILVNKKLVLSMAAAFASFEVFKYSKDYL</sequence>
<dbReference type="InterPro" id="IPR019609">
    <property type="entry name" value="Variant_surf_glycoprt_trypan_C"/>
</dbReference>
<evidence type="ECO:0000259" key="9">
    <source>
        <dbReference type="Pfam" id="PF10659"/>
    </source>
</evidence>